<feature type="compositionally biased region" description="Polar residues" evidence="1">
    <location>
        <begin position="620"/>
        <end position="634"/>
    </location>
</feature>
<feature type="compositionally biased region" description="Polar residues" evidence="1">
    <location>
        <begin position="743"/>
        <end position="752"/>
    </location>
</feature>
<evidence type="ECO:0000256" key="1">
    <source>
        <dbReference type="SAM" id="MobiDB-lite"/>
    </source>
</evidence>
<dbReference type="InterPro" id="IPR018822">
    <property type="entry name" value="UPF0646"/>
</dbReference>
<keyword evidence="3" id="KW-1185">Reference proteome</keyword>
<name>A0AA38NDT1_9AGAR</name>
<feature type="compositionally biased region" description="Acidic residues" evidence="1">
    <location>
        <begin position="544"/>
        <end position="558"/>
    </location>
</feature>
<gene>
    <name evidence="2" type="ORF">GGU10DRAFT_385465</name>
</gene>
<feature type="compositionally biased region" description="Acidic residues" evidence="1">
    <location>
        <begin position="566"/>
        <end position="584"/>
    </location>
</feature>
<dbReference type="EMBL" id="MU793284">
    <property type="protein sequence ID" value="KAJ3787861.1"/>
    <property type="molecule type" value="Genomic_DNA"/>
</dbReference>
<feature type="compositionally biased region" description="Acidic residues" evidence="1">
    <location>
        <begin position="711"/>
        <end position="721"/>
    </location>
</feature>
<dbReference type="AlphaFoldDB" id="A0AA38NDT1"/>
<dbReference type="Pfam" id="PF10336">
    <property type="entry name" value="DUF2420"/>
    <property type="match status" value="1"/>
</dbReference>
<comment type="caution">
    <text evidence="2">The sequence shown here is derived from an EMBL/GenBank/DDBJ whole genome shotgun (WGS) entry which is preliminary data.</text>
</comment>
<feature type="compositionally biased region" description="Basic and acidic residues" evidence="1">
    <location>
        <begin position="680"/>
        <end position="689"/>
    </location>
</feature>
<feature type="region of interest" description="Disordered" evidence="1">
    <location>
        <begin position="290"/>
        <end position="310"/>
    </location>
</feature>
<accession>A0AA38NDT1</accession>
<dbReference type="Proteomes" id="UP001163798">
    <property type="component" value="Unassembled WGS sequence"/>
</dbReference>
<feature type="region of interest" description="Disordered" evidence="1">
    <location>
        <begin position="711"/>
        <end position="788"/>
    </location>
</feature>
<feature type="region of interest" description="Disordered" evidence="1">
    <location>
        <begin position="224"/>
        <end position="252"/>
    </location>
</feature>
<organism evidence="2 3">
    <name type="scientific">Lentinula aff. detonsa</name>
    <dbReference type="NCBI Taxonomy" id="2804958"/>
    <lineage>
        <taxon>Eukaryota</taxon>
        <taxon>Fungi</taxon>
        <taxon>Dikarya</taxon>
        <taxon>Basidiomycota</taxon>
        <taxon>Agaricomycotina</taxon>
        <taxon>Agaricomycetes</taxon>
        <taxon>Agaricomycetidae</taxon>
        <taxon>Agaricales</taxon>
        <taxon>Marasmiineae</taxon>
        <taxon>Omphalotaceae</taxon>
        <taxon>Lentinula</taxon>
    </lineage>
</organism>
<sequence>MATVFEPYDTPMLDYHADVDVQMHPNSDPWFHEEANMEAEDTYPALTRSSSDGDLVDVEIEMESYLDEVSRNSEFEMVDEAEAVNNAAEAETEDIIVMDASHQPSALQDSALELLASTEPPPQLSASSLIETATSFIDPQNDVATELEAPSIGTHIHSSESVSEDVVPVNGPFESELSGSTIVSEEAILLEPFSAQISQGGPLAHVEGSVPEEEHVSNTVTNPAVASADDDSSNTDAAVSFTEENEPVQVEAEDIRHPSLADEEVVVSTEADAGTPDQSEIPDVARSVEHPVEHTENEEENSIPENDPHEISEGVYIDPPPAVLLSFAFTDRLDVCLFNQPSPSESSSSRTELFVSLSDQPTLYYEPLSALFEALRNDSESSSLADLSQGELILDAYDLEFTISEDNIFARETSLHDLNVLHDGLGFTGPLRLRLQLVNSRFIIRYRTLQEQVMRLSLGDAGEEYNAEELNENSLQETTGEQEHGPENVEDYQDQAEERINENYLQNEQNEDQPEYGTGELQTDFTNEADADHDDELAAREDDQYTQETEDPEIEEGVEVTSLYDAPEEQGQDDPSESNLEEPTEPTFIDGSESYEVTDNAQEPEETSEGHEEGPLTSLRYLTQSEPFSDQQIAQVLGEDEAIQNQEGPPPISEGSRESEIAGDNDNETFVTSGVLSEPHLSETPKDTEFYQEDDLYYDDTADAEWDGSEYEDAIDDDNAIDGDNVADTTIDTEADGEHDSVSAHSLITLSSRHSKRSIHDVDDDEDGNTEGLASVQSSPGAKRVRTE</sequence>
<evidence type="ECO:0000313" key="2">
    <source>
        <dbReference type="EMBL" id="KAJ3787861.1"/>
    </source>
</evidence>
<reference evidence="2" key="1">
    <citation type="submission" date="2022-08" db="EMBL/GenBank/DDBJ databases">
        <authorList>
            <consortium name="DOE Joint Genome Institute"/>
            <person name="Min B."/>
            <person name="Riley R."/>
            <person name="Sierra-Patev S."/>
            <person name="Naranjo-Ortiz M."/>
            <person name="Looney B."/>
            <person name="Konkel Z."/>
            <person name="Slot J.C."/>
            <person name="Sakamoto Y."/>
            <person name="Steenwyk J.L."/>
            <person name="Rokas A."/>
            <person name="Carro J."/>
            <person name="Camarero S."/>
            <person name="Ferreira P."/>
            <person name="Molpeceres G."/>
            <person name="Ruiz-Duenas F.J."/>
            <person name="Serrano A."/>
            <person name="Henrissat B."/>
            <person name="Drula E."/>
            <person name="Hughes K.W."/>
            <person name="Mata J.L."/>
            <person name="Ishikawa N.K."/>
            <person name="Vargas-Isla R."/>
            <person name="Ushijima S."/>
            <person name="Smith C.A."/>
            <person name="Ahrendt S."/>
            <person name="Andreopoulos W."/>
            <person name="He G."/>
            <person name="Labutti K."/>
            <person name="Lipzen A."/>
            <person name="Ng V."/>
            <person name="Sandor L."/>
            <person name="Barry K."/>
            <person name="Martinez A.T."/>
            <person name="Xiao Y."/>
            <person name="Gibbons J.G."/>
            <person name="Terashima K."/>
            <person name="Hibbett D.S."/>
            <person name="Grigoriev I.V."/>
        </authorList>
    </citation>
    <scope>NUCLEOTIDE SEQUENCE</scope>
    <source>
        <strain evidence="2">TFB10291</strain>
    </source>
</reference>
<proteinExistence type="predicted"/>
<evidence type="ECO:0000313" key="3">
    <source>
        <dbReference type="Proteomes" id="UP001163798"/>
    </source>
</evidence>
<protein>
    <submittedName>
        <fullName evidence="2">Uncharacterized protein</fullName>
    </submittedName>
</protein>
<feature type="non-terminal residue" evidence="2">
    <location>
        <position position="1"/>
    </location>
</feature>
<feature type="region of interest" description="Disordered" evidence="1">
    <location>
        <begin position="541"/>
        <end position="696"/>
    </location>
</feature>